<proteinExistence type="predicted"/>
<organism evidence="2 3">
    <name type="scientific">Apiosordaria backusii</name>
    <dbReference type="NCBI Taxonomy" id="314023"/>
    <lineage>
        <taxon>Eukaryota</taxon>
        <taxon>Fungi</taxon>
        <taxon>Dikarya</taxon>
        <taxon>Ascomycota</taxon>
        <taxon>Pezizomycotina</taxon>
        <taxon>Sordariomycetes</taxon>
        <taxon>Sordariomycetidae</taxon>
        <taxon>Sordariales</taxon>
        <taxon>Lasiosphaeriaceae</taxon>
        <taxon>Apiosordaria</taxon>
    </lineage>
</organism>
<keyword evidence="3" id="KW-1185">Reference proteome</keyword>
<evidence type="ECO:0008006" key="4">
    <source>
        <dbReference type="Google" id="ProtNLM"/>
    </source>
</evidence>
<gene>
    <name evidence="2" type="ORF">B0T21DRAFT_354695</name>
</gene>
<evidence type="ECO:0000313" key="3">
    <source>
        <dbReference type="Proteomes" id="UP001172159"/>
    </source>
</evidence>
<reference evidence="2" key="1">
    <citation type="submission" date="2023-06" db="EMBL/GenBank/DDBJ databases">
        <title>Genome-scale phylogeny and comparative genomics of the fungal order Sordariales.</title>
        <authorList>
            <consortium name="Lawrence Berkeley National Laboratory"/>
            <person name="Hensen N."/>
            <person name="Bonometti L."/>
            <person name="Westerberg I."/>
            <person name="Brannstrom I.O."/>
            <person name="Guillou S."/>
            <person name="Cros-Aarteil S."/>
            <person name="Calhoun S."/>
            <person name="Haridas S."/>
            <person name="Kuo A."/>
            <person name="Mondo S."/>
            <person name="Pangilinan J."/>
            <person name="Riley R."/>
            <person name="Labutti K."/>
            <person name="Andreopoulos B."/>
            <person name="Lipzen A."/>
            <person name="Chen C."/>
            <person name="Yanf M."/>
            <person name="Daum C."/>
            <person name="Ng V."/>
            <person name="Clum A."/>
            <person name="Steindorff A."/>
            <person name="Ohm R."/>
            <person name="Martin F."/>
            <person name="Silar P."/>
            <person name="Natvig D."/>
            <person name="Lalanne C."/>
            <person name="Gautier V."/>
            <person name="Ament-Velasquez S.L."/>
            <person name="Kruys A."/>
            <person name="Hutchinson M.I."/>
            <person name="Powell A.J."/>
            <person name="Barry K."/>
            <person name="Miller A.N."/>
            <person name="Grigoriev I.V."/>
            <person name="Debuchy R."/>
            <person name="Gladieux P."/>
            <person name="Thoren M.H."/>
            <person name="Johannesson H."/>
        </authorList>
    </citation>
    <scope>NUCLEOTIDE SEQUENCE</scope>
    <source>
        <strain evidence="2">CBS 540.89</strain>
    </source>
</reference>
<protein>
    <recommendedName>
        <fullName evidence="4">NACHT-NTPase and P-loop NTPases N-terminal domain-containing protein</fullName>
    </recommendedName>
</protein>
<dbReference type="EMBL" id="JAUKTV010000001">
    <property type="protein sequence ID" value="KAK0747600.1"/>
    <property type="molecule type" value="Genomic_DNA"/>
</dbReference>
<comment type="caution">
    <text evidence="2">The sequence shown here is derived from an EMBL/GenBank/DDBJ whole genome shotgun (WGS) entry which is preliminary data.</text>
</comment>
<feature type="compositionally biased region" description="Polar residues" evidence="1">
    <location>
        <begin position="204"/>
        <end position="219"/>
    </location>
</feature>
<feature type="region of interest" description="Disordered" evidence="1">
    <location>
        <begin position="198"/>
        <end position="219"/>
    </location>
</feature>
<name>A0AA40K6E0_9PEZI</name>
<evidence type="ECO:0000313" key="2">
    <source>
        <dbReference type="EMBL" id="KAK0747600.1"/>
    </source>
</evidence>
<sequence>MDGIASAAALFQLIEQTISLLQQFYKVREAIRAAPKTIEDIKDQLDSLLRTLESIEREPTLDKPIIRHQLIRIYGITEELNTVASSMQARQNKKKVCQGLYAIIKKPRDDGRLLDILARLGDAKAELSLQIEVTHVGVTRSVAMGIQRIEKVQTTSYQEKPRREFRVEGNTATQNASQLNGIMGFERADVSTLASIRENHSTGDSKQQNVILGEPTTFS</sequence>
<evidence type="ECO:0000256" key="1">
    <source>
        <dbReference type="SAM" id="MobiDB-lite"/>
    </source>
</evidence>
<accession>A0AA40K6E0</accession>
<dbReference type="Proteomes" id="UP001172159">
    <property type="component" value="Unassembled WGS sequence"/>
</dbReference>
<dbReference type="AlphaFoldDB" id="A0AA40K6E0"/>